<dbReference type="STRING" id="1450648.CLORY_35980"/>
<dbReference type="PROSITE" id="PS50943">
    <property type="entry name" value="HTH_CROC1"/>
    <property type="match status" value="1"/>
</dbReference>
<dbReference type="RefSeq" id="WP_242954449.1">
    <property type="nucleotide sequence ID" value="NZ_MZGV01000056.1"/>
</dbReference>
<dbReference type="InterPro" id="IPR001387">
    <property type="entry name" value="Cro/C1-type_HTH"/>
</dbReference>
<sequence length="131" mass="14715">MERTEVLRKLIDNSNMSVKAFASKADLPYSTLRSILERGVGNASVDNVIKICKALGITLEQLDDMSEKEDICINETSEFNSPEAAMQFILKQPALAAYGGYEPEKMSDDEIIEFANELLRQLKLLGYKYSK</sequence>
<name>A0A1V4IEL1_9CLOT</name>
<proteinExistence type="predicted"/>
<comment type="caution">
    <text evidence="2">The sequence shown here is derived from an EMBL/GenBank/DDBJ whole genome shotgun (WGS) entry which is preliminary data.</text>
</comment>
<evidence type="ECO:0000313" key="2">
    <source>
        <dbReference type="EMBL" id="OPJ58448.1"/>
    </source>
</evidence>
<dbReference type="SUPFAM" id="SSF47413">
    <property type="entry name" value="lambda repressor-like DNA-binding domains"/>
    <property type="match status" value="1"/>
</dbReference>
<dbReference type="CDD" id="cd00093">
    <property type="entry name" value="HTH_XRE"/>
    <property type="match status" value="1"/>
</dbReference>
<reference evidence="2 3" key="1">
    <citation type="submission" date="2017-03" db="EMBL/GenBank/DDBJ databases">
        <title>Genome sequence of Clostridium oryzae DSM 28571.</title>
        <authorList>
            <person name="Poehlein A."/>
            <person name="Daniel R."/>
        </authorList>
    </citation>
    <scope>NUCLEOTIDE SEQUENCE [LARGE SCALE GENOMIC DNA]</scope>
    <source>
        <strain evidence="2 3">DSM 28571</strain>
    </source>
</reference>
<protein>
    <submittedName>
        <fullName evidence="2">Helix-turn-helix protein</fullName>
    </submittedName>
</protein>
<dbReference type="EMBL" id="MZGV01000056">
    <property type="protein sequence ID" value="OPJ58448.1"/>
    <property type="molecule type" value="Genomic_DNA"/>
</dbReference>
<dbReference type="Gene3D" id="1.10.260.40">
    <property type="entry name" value="lambda repressor-like DNA-binding domains"/>
    <property type="match status" value="1"/>
</dbReference>
<dbReference type="Proteomes" id="UP000190080">
    <property type="component" value="Unassembled WGS sequence"/>
</dbReference>
<dbReference type="SMART" id="SM00530">
    <property type="entry name" value="HTH_XRE"/>
    <property type="match status" value="1"/>
</dbReference>
<organism evidence="2 3">
    <name type="scientific">Clostridium oryzae</name>
    <dbReference type="NCBI Taxonomy" id="1450648"/>
    <lineage>
        <taxon>Bacteria</taxon>
        <taxon>Bacillati</taxon>
        <taxon>Bacillota</taxon>
        <taxon>Clostridia</taxon>
        <taxon>Eubacteriales</taxon>
        <taxon>Clostridiaceae</taxon>
        <taxon>Clostridium</taxon>
    </lineage>
</organism>
<evidence type="ECO:0000313" key="3">
    <source>
        <dbReference type="Proteomes" id="UP000190080"/>
    </source>
</evidence>
<dbReference type="InterPro" id="IPR010982">
    <property type="entry name" value="Lambda_DNA-bd_dom_sf"/>
</dbReference>
<accession>A0A1V4IEL1</accession>
<evidence type="ECO:0000259" key="1">
    <source>
        <dbReference type="PROSITE" id="PS50943"/>
    </source>
</evidence>
<keyword evidence="3" id="KW-1185">Reference proteome</keyword>
<dbReference type="AlphaFoldDB" id="A0A1V4IEL1"/>
<gene>
    <name evidence="2" type="ORF">CLORY_35980</name>
</gene>
<dbReference type="Pfam" id="PF01381">
    <property type="entry name" value="HTH_3"/>
    <property type="match status" value="1"/>
</dbReference>
<feature type="domain" description="HTH cro/C1-type" evidence="1">
    <location>
        <begin position="7"/>
        <end position="62"/>
    </location>
</feature>
<dbReference type="GO" id="GO:0003677">
    <property type="term" value="F:DNA binding"/>
    <property type="evidence" value="ECO:0007669"/>
    <property type="project" value="InterPro"/>
</dbReference>